<comment type="caution">
    <text evidence="2">The sequence shown here is derived from an EMBL/GenBank/DDBJ whole genome shotgun (WGS) entry which is preliminary data.</text>
</comment>
<reference evidence="3" key="1">
    <citation type="journal article" date="2015" name="BMC Genomics">
        <title>Draft genome of a commonly misdiagnosed multidrug resistant pathogen Candida auris.</title>
        <authorList>
            <person name="Chatterjee S."/>
            <person name="Alampalli S.V."/>
            <person name="Nageshan R.K."/>
            <person name="Chettiar S.T."/>
            <person name="Joshi S."/>
            <person name="Tatu U.S."/>
        </authorList>
    </citation>
    <scope>NUCLEOTIDE SEQUENCE [LARGE SCALE GENOMIC DNA]</scope>
    <source>
        <strain evidence="3">6684</strain>
    </source>
</reference>
<evidence type="ECO:0000256" key="1">
    <source>
        <dbReference type="SAM" id="Phobius"/>
    </source>
</evidence>
<dbReference type="VEuPathDB" id="FungiDB:QG37_07762"/>
<evidence type="ECO:0000313" key="3">
    <source>
        <dbReference type="Proteomes" id="UP000037122"/>
    </source>
</evidence>
<dbReference type="AlphaFoldDB" id="A0A0L0NQK5"/>
<gene>
    <name evidence="2" type="ORF">QG37_07762</name>
</gene>
<dbReference type="Proteomes" id="UP000037122">
    <property type="component" value="Unassembled WGS sequence"/>
</dbReference>
<evidence type="ECO:0000313" key="2">
    <source>
        <dbReference type="EMBL" id="KND95950.1"/>
    </source>
</evidence>
<proteinExistence type="predicted"/>
<protein>
    <submittedName>
        <fullName evidence="2">Uncharacterized protein</fullName>
    </submittedName>
</protein>
<organism evidence="2 3">
    <name type="scientific">Candidozyma auris</name>
    <name type="common">Yeast</name>
    <name type="synonym">Candida auris</name>
    <dbReference type="NCBI Taxonomy" id="498019"/>
    <lineage>
        <taxon>Eukaryota</taxon>
        <taxon>Fungi</taxon>
        <taxon>Dikarya</taxon>
        <taxon>Ascomycota</taxon>
        <taxon>Saccharomycotina</taxon>
        <taxon>Pichiomycetes</taxon>
        <taxon>Metschnikowiaceae</taxon>
        <taxon>Candidozyma</taxon>
    </lineage>
</organism>
<keyword evidence="1" id="KW-1133">Transmembrane helix</keyword>
<accession>A0A0L0NQK5</accession>
<sequence length="41" mass="4956">MTKKKKKKKKKLKKKISYKILHVPDGFFSFLPVFFIFVIIL</sequence>
<dbReference type="EMBL" id="LGST01000063">
    <property type="protein sequence ID" value="KND95950.1"/>
    <property type="molecule type" value="Genomic_DNA"/>
</dbReference>
<keyword evidence="1" id="KW-0812">Transmembrane</keyword>
<keyword evidence="1" id="KW-0472">Membrane</keyword>
<name>A0A0L0NQK5_CANAR</name>
<feature type="transmembrane region" description="Helical" evidence="1">
    <location>
        <begin position="20"/>
        <end position="40"/>
    </location>
</feature>